<evidence type="ECO:0000313" key="1">
    <source>
        <dbReference type="EMBL" id="KAJ8368062.1"/>
    </source>
</evidence>
<dbReference type="EMBL" id="JAINUF010000003">
    <property type="protein sequence ID" value="KAJ8368062.1"/>
    <property type="molecule type" value="Genomic_DNA"/>
</dbReference>
<reference evidence="1" key="1">
    <citation type="journal article" date="2023" name="Science">
        <title>Genome structures resolve the early diversification of teleost fishes.</title>
        <authorList>
            <person name="Parey E."/>
            <person name="Louis A."/>
            <person name="Montfort J."/>
            <person name="Bouchez O."/>
            <person name="Roques C."/>
            <person name="Iampietro C."/>
            <person name="Lluch J."/>
            <person name="Castinel A."/>
            <person name="Donnadieu C."/>
            <person name="Desvignes T."/>
            <person name="Floi Bucao C."/>
            <person name="Jouanno E."/>
            <person name="Wen M."/>
            <person name="Mejri S."/>
            <person name="Dirks R."/>
            <person name="Jansen H."/>
            <person name="Henkel C."/>
            <person name="Chen W.J."/>
            <person name="Zahm M."/>
            <person name="Cabau C."/>
            <person name="Klopp C."/>
            <person name="Thompson A.W."/>
            <person name="Robinson-Rechavi M."/>
            <person name="Braasch I."/>
            <person name="Lecointre G."/>
            <person name="Bobe J."/>
            <person name="Postlethwait J.H."/>
            <person name="Berthelot C."/>
            <person name="Roest Crollius H."/>
            <person name="Guiguen Y."/>
        </authorList>
    </citation>
    <scope>NUCLEOTIDE SEQUENCE</scope>
    <source>
        <strain evidence="1">WJC10195</strain>
    </source>
</reference>
<evidence type="ECO:0000313" key="2">
    <source>
        <dbReference type="Proteomes" id="UP001152622"/>
    </source>
</evidence>
<keyword evidence="2" id="KW-1185">Reference proteome</keyword>
<gene>
    <name evidence="1" type="ORF">SKAU_G00080900</name>
</gene>
<organism evidence="1 2">
    <name type="scientific">Synaphobranchus kaupii</name>
    <name type="common">Kaup's arrowtooth eel</name>
    <dbReference type="NCBI Taxonomy" id="118154"/>
    <lineage>
        <taxon>Eukaryota</taxon>
        <taxon>Metazoa</taxon>
        <taxon>Chordata</taxon>
        <taxon>Craniata</taxon>
        <taxon>Vertebrata</taxon>
        <taxon>Euteleostomi</taxon>
        <taxon>Actinopterygii</taxon>
        <taxon>Neopterygii</taxon>
        <taxon>Teleostei</taxon>
        <taxon>Anguilliformes</taxon>
        <taxon>Synaphobranchidae</taxon>
        <taxon>Synaphobranchus</taxon>
    </lineage>
</organism>
<dbReference type="AlphaFoldDB" id="A0A9Q1FV37"/>
<proteinExistence type="predicted"/>
<comment type="caution">
    <text evidence="1">The sequence shown here is derived from an EMBL/GenBank/DDBJ whole genome shotgun (WGS) entry which is preliminary data.</text>
</comment>
<dbReference type="Proteomes" id="UP001152622">
    <property type="component" value="Chromosome 3"/>
</dbReference>
<sequence length="73" mass="8152">MTNVIFPDTTAVLFHGSCASKHYALPIWRYDSCAHYLGILKSPRITHNGKMRQQARLASGIGLTQHQVIMAVK</sequence>
<protein>
    <submittedName>
        <fullName evidence="1">Uncharacterized protein</fullName>
    </submittedName>
</protein>
<name>A0A9Q1FV37_SYNKA</name>
<accession>A0A9Q1FV37</accession>